<keyword evidence="5" id="KW-0233">DNA recombination</keyword>
<dbReference type="EMBL" id="CP000433">
    <property type="protein sequence ID" value="ABH00470.1"/>
    <property type="molecule type" value="Genomic_DNA"/>
</dbReference>
<dbReference type="GO" id="GO:0003677">
    <property type="term" value="F:DNA binding"/>
    <property type="evidence" value="ECO:0007669"/>
    <property type="project" value="UniProtKB-KW"/>
</dbReference>
<reference evidence="7" key="1">
    <citation type="journal article" date="2006" name="Proc. Natl. Acad. Sci. U.S.A.">
        <title>The complete genome of Rhodococcus sp. RHA1 provides insights into a catabolic powerhouse.</title>
        <authorList>
            <person name="McLeod M.P."/>
            <person name="Warren R.L."/>
            <person name="Hsiao W.W.L."/>
            <person name="Araki N."/>
            <person name="Myhre M."/>
            <person name="Fernandes C."/>
            <person name="Miyazawa D."/>
            <person name="Wong W."/>
            <person name="Lillquist A.L."/>
            <person name="Wang D."/>
            <person name="Dosanjh M."/>
            <person name="Hara H."/>
            <person name="Petrescu A."/>
            <person name="Morin R.D."/>
            <person name="Yang G."/>
            <person name="Stott J.M."/>
            <person name="Schein J.E."/>
            <person name="Shin H."/>
            <person name="Smailus D."/>
            <person name="Siddiqui A.S."/>
            <person name="Marra M.A."/>
            <person name="Jones S.J.M."/>
            <person name="Holt R."/>
            <person name="Brinkman F.S.L."/>
            <person name="Miyauchi K."/>
            <person name="Fukuda M."/>
            <person name="Davies J.E."/>
            <person name="Mohn W.W."/>
            <person name="Eltis L.D."/>
        </authorList>
    </citation>
    <scope>NUCLEOTIDE SEQUENCE [LARGE SCALE GENOMIC DNA]</scope>
    <source>
        <strain evidence="7">RHA1</strain>
    </source>
</reference>
<keyword evidence="4" id="KW-0238">DNA-binding</keyword>
<keyword evidence="6" id="KW-0614">Plasmid</keyword>
<comment type="function">
    <text evidence="1">Required for the transposition of the insertion element.</text>
</comment>
<evidence type="ECO:0000256" key="4">
    <source>
        <dbReference type="ARBA" id="ARBA00023125"/>
    </source>
</evidence>
<geneLocation type="plasmid" evidence="6 7">
    <name>pRHL2</name>
</geneLocation>
<dbReference type="GO" id="GO:0006313">
    <property type="term" value="P:DNA transposition"/>
    <property type="evidence" value="ECO:0007669"/>
    <property type="project" value="InterPro"/>
</dbReference>
<organism evidence="6 7">
    <name type="scientific">Rhodococcus jostii (strain RHA1)</name>
    <dbReference type="NCBI Taxonomy" id="101510"/>
    <lineage>
        <taxon>Bacteria</taxon>
        <taxon>Bacillati</taxon>
        <taxon>Actinomycetota</taxon>
        <taxon>Actinomycetes</taxon>
        <taxon>Mycobacteriales</taxon>
        <taxon>Nocardiaceae</taxon>
        <taxon>Rhodococcus</taxon>
    </lineage>
</organism>
<gene>
    <name evidence="6" type="ordered locus">RHA1_ro10279</name>
</gene>
<evidence type="ECO:0000256" key="1">
    <source>
        <dbReference type="ARBA" id="ARBA00002190"/>
    </source>
</evidence>
<accession>Q0RW66</accession>
<proteinExistence type="inferred from homology"/>
<dbReference type="KEGG" id="rha:RHA1_ro10279"/>
<dbReference type="GO" id="GO:0004803">
    <property type="term" value="F:transposase activity"/>
    <property type="evidence" value="ECO:0007669"/>
    <property type="project" value="InterPro"/>
</dbReference>
<dbReference type="AlphaFoldDB" id="Q0RW66"/>
<dbReference type="HOGENOM" id="CLU_3011355_0_0_11"/>
<comment type="similarity">
    <text evidence="2">Belongs to the transposase mutator family.</text>
</comment>
<dbReference type="InterPro" id="IPR001207">
    <property type="entry name" value="Transposase_mutator"/>
</dbReference>
<dbReference type="Proteomes" id="UP000008710">
    <property type="component" value="Plasmid pRHL2"/>
</dbReference>
<dbReference type="PANTHER" id="PTHR33217:SF9">
    <property type="entry name" value="MUTATOR FAMILY TRANSPOSASE"/>
    <property type="match status" value="1"/>
</dbReference>
<evidence type="ECO:0000256" key="3">
    <source>
        <dbReference type="ARBA" id="ARBA00022578"/>
    </source>
</evidence>
<evidence type="ECO:0000313" key="6">
    <source>
        <dbReference type="EMBL" id="ABH00470.1"/>
    </source>
</evidence>
<evidence type="ECO:0000256" key="5">
    <source>
        <dbReference type="ARBA" id="ARBA00023172"/>
    </source>
</evidence>
<protein>
    <submittedName>
        <fullName evidence="6">Possible transposase</fullName>
    </submittedName>
</protein>
<name>Q0RW66_RHOJR</name>
<evidence type="ECO:0000256" key="2">
    <source>
        <dbReference type="ARBA" id="ARBA00010961"/>
    </source>
</evidence>
<keyword evidence="3" id="KW-0815">Transposition</keyword>
<evidence type="ECO:0000313" key="7">
    <source>
        <dbReference type="Proteomes" id="UP000008710"/>
    </source>
</evidence>
<dbReference type="PANTHER" id="PTHR33217">
    <property type="entry name" value="TRANSPOSASE FOR INSERTION SEQUENCE ELEMENT IS1081"/>
    <property type="match status" value="1"/>
</dbReference>
<sequence>MLREYFMYPAERWSHIRTTNPIESIFATVRLRTRVTKGPGSRTAGVAMAYKLIEAA</sequence>